<dbReference type="EMBL" id="AZGZ01000010">
    <property type="protein sequence ID" value="KZZ92709.1"/>
    <property type="molecule type" value="Genomic_DNA"/>
</dbReference>
<dbReference type="PANTHER" id="PTHR43885:SF1">
    <property type="entry name" value="SUPERFAMILY HYDROLASE, PUTATIVE (AFU_ORTHOLOGUE AFUA_4G13290)-RELATED"/>
    <property type="match status" value="1"/>
</dbReference>
<dbReference type="Pfam" id="PF00702">
    <property type="entry name" value="Hydrolase"/>
    <property type="match status" value="1"/>
</dbReference>
<keyword evidence="1" id="KW-0378">Hydrolase</keyword>
<sequence>MAGINLQRPQIIKRFAPLNPDIKTDSNASTIEGIVFDVDGTLCLPQYWMFKKMREQLGIGPGIDVITHMRGLPTDEDRKIAAAKIAAIEEEGMEKQIAQPGLSKLMAFLHSRGVKKALCTRNNEAPVLNLIANHMKGHEFDPIVTRDTPDVLPKPDPAGIRHIAERWGLKDSSNLLMIGDSIDDMTAGRRAGATTILLLNEHNEECKTHPDTDVSIARLDELVEILDNGFDVTRHEYDEAETLN</sequence>
<dbReference type="SFLD" id="SFLDS00003">
    <property type="entry name" value="Haloacid_Dehalogenase"/>
    <property type="match status" value="1"/>
</dbReference>
<dbReference type="SFLD" id="SFLDG01129">
    <property type="entry name" value="C1.5:_HAD__Beta-PGM__Phosphata"/>
    <property type="match status" value="1"/>
</dbReference>
<dbReference type="GO" id="GO:0033883">
    <property type="term" value="F:pyridoxal phosphatase activity"/>
    <property type="evidence" value="ECO:0007669"/>
    <property type="project" value="EnsemblFungi"/>
</dbReference>
<accession>A0A167ZIK4</accession>
<dbReference type="Gene3D" id="3.40.50.1000">
    <property type="entry name" value="HAD superfamily/HAD-like"/>
    <property type="match status" value="1"/>
</dbReference>
<dbReference type="NCBIfam" id="TIGR01509">
    <property type="entry name" value="HAD-SF-IA-v3"/>
    <property type="match status" value="1"/>
</dbReference>
<dbReference type="NCBIfam" id="TIGR01549">
    <property type="entry name" value="HAD-SF-IA-v1"/>
    <property type="match status" value="1"/>
</dbReference>
<gene>
    <name evidence="1" type="ORF">AAP_02790</name>
</gene>
<dbReference type="InterPro" id="IPR006439">
    <property type="entry name" value="HAD-SF_hydro_IA"/>
</dbReference>
<comment type="caution">
    <text evidence="1">The sequence shown here is derived from an EMBL/GenBank/DDBJ whole genome shotgun (WGS) entry which is preliminary data.</text>
</comment>
<dbReference type="Gene3D" id="1.10.260.80">
    <property type="match status" value="1"/>
</dbReference>
<protein>
    <submittedName>
        <fullName evidence="1">Haloacid dehalogenase-like hydrolase family protein</fullName>
    </submittedName>
</protein>
<dbReference type="PANTHER" id="PTHR43885">
    <property type="entry name" value="HALOACID DEHALOGENASE-LIKE HYDROLASE"/>
    <property type="match status" value="1"/>
</dbReference>
<dbReference type="SUPFAM" id="SSF56784">
    <property type="entry name" value="HAD-like"/>
    <property type="match status" value="1"/>
</dbReference>
<reference evidence="1 2" key="1">
    <citation type="journal article" date="2016" name="Genome Biol. Evol.">
        <title>Divergent and convergent evolution of fungal pathogenicity.</title>
        <authorList>
            <person name="Shang Y."/>
            <person name="Xiao G."/>
            <person name="Zheng P."/>
            <person name="Cen K."/>
            <person name="Zhan S."/>
            <person name="Wang C."/>
        </authorList>
    </citation>
    <scope>NUCLEOTIDE SEQUENCE [LARGE SCALE GENOMIC DNA]</scope>
    <source>
        <strain evidence="1 2">ARSEF 7405</strain>
    </source>
</reference>
<dbReference type="InterPro" id="IPR036412">
    <property type="entry name" value="HAD-like_sf"/>
</dbReference>
<evidence type="ECO:0000313" key="1">
    <source>
        <dbReference type="EMBL" id="KZZ92709.1"/>
    </source>
</evidence>
<evidence type="ECO:0000313" key="2">
    <source>
        <dbReference type="Proteomes" id="UP000242877"/>
    </source>
</evidence>
<dbReference type="InterPro" id="IPR023214">
    <property type="entry name" value="HAD_sf"/>
</dbReference>
<dbReference type="AlphaFoldDB" id="A0A167ZIK4"/>
<organism evidence="1 2">
    <name type="scientific">Ascosphaera apis ARSEF 7405</name>
    <dbReference type="NCBI Taxonomy" id="392613"/>
    <lineage>
        <taxon>Eukaryota</taxon>
        <taxon>Fungi</taxon>
        <taxon>Dikarya</taxon>
        <taxon>Ascomycota</taxon>
        <taxon>Pezizomycotina</taxon>
        <taxon>Eurotiomycetes</taxon>
        <taxon>Eurotiomycetidae</taxon>
        <taxon>Onygenales</taxon>
        <taxon>Ascosphaeraceae</taxon>
        <taxon>Ascosphaera</taxon>
    </lineage>
</organism>
<proteinExistence type="predicted"/>
<dbReference type="VEuPathDB" id="FungiDB:AAP_02790"/>
<dbReference type="Proteomes" id="UP000242877">
    <property type="component" value="Unassembled WGS sequence"/>
</dbReference>
<keyword evidence="2" id="KW-1185">Reference proteome</keyword>
<name>A0A167ZIK4_9EURO</name>
<dbReference type="OrthoDB" id="426235at2759"/>